<organism evidence="2 3">
    <name type="scientific">Candidatus Uhrbacteria bacterium CG10_big_fil_rev_8_21_14_0_10_50_16</name>
    <dbReference type="NCBI Taxonomy" id="1975039"/>
    <lineage>
        <taxon>Bacteria</taxon>
        <taxon>Candidatus Uhriibacteriota</taxon>
    </lineage>
</organism>
<dbReference type="SUPFAM" id="SSF56112">
    <property type="entry name" value="Protein kinase-like (PK-like)"/>
    <property type="match status" value="1"/>
</dbReference>
<reference evidence="2 3" key="1">
    <citation type="submission" date="2017-09" db="EMBL/GenBank/DDBJ databases">
        <title>Depth-based differentiation of microbial function through sediment-hosted aquifers and enrichment of novel symbionts in the deep terrestrial subsurface.</title>
        <authorList>
            <person name="Probst A.J."/>
            <person name="Ladd B."/>
            <person name="Jarett J.K."/>
            <person name="Geller-Mcgrath D.E."/>
            <person name="Sieber C.M."/>
            <person name="Emerson J.B."/>
            <person name="Anantharaman K."/>
            <person name="Thomas B.C."/>
            <person name="Malmstrom R."/>
            <person name="Stieglmeier M."/>
            <person name="Klingl A."/>
            <person name="Woyke T."/>
            <person name="Ryan C.M."/>
            <person name="Banfield J.F."/>
        </authorList>
    </citation>
    <scope>NUCLEOTIDE SEQUENCE [LARGE SCALE GENOMIC DNA]</scope>
    <source>
        <strain evidence="2">CG10_big_fil_rev_8_21_14_0_10_50_16</strain>
    </source>
</reference>
<evidence type="ECO:0008006" key="4">
    <source>
        <dbReference type="Google" id="ProtNLM"/>
    </source>
</evidence>
<dbReference type="AlphaFoldDB" id="A0A2H0RM23"/>
<evidence type="ECO:0000313" key="2">
    <source>
        <dbReference type="EMBL" id="PIR47601.1"/>
    </source>
</evidence>
<protein>
    <recommendedName>
        <fullName evidence="4">Protein kinase domain-containing protein</fullName>
    </recommendedName>
</protein>
<accession>A0A2H0RM23</accession>
<feature type="region of interest" description="Disordered" evidence="1">
    <location>
        <begin position="223"/>
        <end position="247"/>
    </location>
</feature>
<proteinExistence type="predicted"/>
<dbReference type="InterPro" id="IPR011009">
    <property type="entry name" value="Kinase-like_dom_sf"/>
</dbReference>
<gene>
    <name evidence="2" type="ORF">COV06_02875</name>
</gene>
<name>A0A2H0RM23_9BACT</name>
<dbReference type="EMBL" id="PCYM01000005">
    <property type="protein sequence ID" value="PIR47601.1"/>
    <property type="molecule type" value="Genomic_DNA"/>
</dbReference>
<comment type="caution">
    <text evidence="2">The sequence shown here is derived from an EMBL/GenBank/DDBJ whole genome shotgun (WGS) entry which is preliminary data.</text>
</comment>
<evidence type="ECO:0000256" key="1">
    <source>
        <dbReference type="SAM" id="MobiDB-lite"/>
    </source>
</evidence>
<evidence type="ECO:0000313" key="3">
    <source>
        <dbReference type="Proteomes" id="UP000230084"/>
    </source>
</evidence>
<feature type="compositionally biased region" description="Polar residues" evidence="1">
    <location>
        <begin position="228"/>
        <end position="237"/>
    </location>
</feature>
<feature type="region of interest" description="Disordered" evidence="1">
    <location>
        <begin position="1"/>
        <end position="21"/>
    </location>
</feature>
<dbReference type="Proteomes" id="UP000230084">
    <property type="component" value="Unassembled WGS sequence"/>
</dbReference>
<sequence>MSETWQFIPPSEGEGAQKQGVHAVGSVEDLRGNPIGEGGNSRVFEVKGHPDQVLLRVVTGFFKKTPENLSKRVAEGNAVKQRMAALPQDVHVAKILKAFVEGTDYYELQERAVGKPLHDRNEHAEQWLERLKLLANAPLDQYERMIHDLNTLTDVGLEVDPSKPDNIFYDADAGFTYIDLQIPSRAAIAYTPFVQLVYGYSPAAQFTEEANTAIRMIEQKLREAGDNPEQSRSSFDAIQSWMEKKKGTSDEVIVPLSQPLASEDEIW</sequence>